<gene>
    <name evidence="1" type="ORF">D791_00252</name>
</gene>
<dbReference type="GO" id="GO:0009236">
    <property type="term" value="P:cobalamin biosynthetic process"/>
    <property type="evidence" value="ECO:0007669"/>
    <property type="project" value="UniProtKB-UniPathway"/>
</dbReference>
<proteinExistence type="predicted"/>
<reference evidence="1 2" key="2">
    <citation type="journal article" date="2015" name="Syst. Appl. Microbiol.">
        <title>Nitrincola nitratireducens sp. nov. isolated from a haloalkaline crater lake.</title>
        <authorList>
            <person name="Singh A."/>
            <person name="Vaidya B."/>
            <person name="Tanuku N.R."/>
            <person name="Pinnaka A.K."/>
        </authorList>
    </citation>
    <scope>NUCLEOTIDE SEQUENCE [LARGE SCALE GENOMIC DNA]</scope>
    <source>
        <strain evidence="1 2">AK23</strain>
    </source>
</reference>
<sequence>MGNYDVKQLRTEYANQLDTYLAHEQASQQPICLILLEIGRGIVPIEAKQRALRDLNGWLSKMQLSAVMRCFMRGMDWSDRSRRSVKQ</sequence>
<evidence type="ECO:0000313" key="2">
    <source>
        <dbReference type="Proteomes" id="UP000019464"/>
    </source>
</evidence>
<comment type="caution">
    <text evidence="1">The sequence shown here is derived from an EMBL/GenBank/DDBJ whole genome shotgun (WGS) entry which is preliminary data.</text>
</comment>
<dbReference type="Proteomes" id="UP000019464">
    <property type="component" value="Unassembled WGS sequence"/>
</dbReference>
<keyword evidence="2" id="KW-1185">Reference proteome</keyword>
<protein>
    <submittedName>
        <fullName evidence="1">Uncharacterized protein</fullName>
    </submittedName>
</protein>
<name>W9VR77_9GAMM</name>
<dbReference type="RefSeq" id="WP_051513848.1">
    <property type="nucleotide sequence ID" value="NZ_AONB01000001.1"/>
</dbReference>
<reference evidence="2" key="1">
    <citation type="submission" date="2012-11" db="EMBL/GenBank/DDBJ databases">
        <authorList>
            <person name="Singh A."/>
            <person name="Pinnaka A.K."/>
            <person name="Vaidya B."/>
        </authorList>
    </citation>
    <scope>NUCLEOTIDE SEQUENCE [LARGE SCALE GENOMIC DNA]</scope>
    <source>
        <strain evidence="2">AK23</strain>
    </source>
</reference>
<evidence type="ECO:0000313" key="1">
    <source>
        <dbReference type="EMBL" id="EXJ12910.1"/>
    </source>
</evidence>
<accession>W9VR77</accession>
<dbReference type="STRING" id="1229521.D791_00252"/>
<dbReference type="UniPathway" id="UPA00148"/>
<organism evidence="1 2">
    <name type="scientific">Nitrincola nitratireducens</name>
    <dbReference type="NCBI Taxonomy" id="1229521"/>
    <lineage>
        <taxon>Bacteria</taxon>
        <taxon>Pseudomonadati</taxon>
        <taxon>Pseudomonadota</taxon>
        <taxon>Gammaproteobacteria</taxon>
        <taxon>Oceanospirillales</taxon>
        <taxon>Oceanospirillaceae</taxon>
        <taxon>Nitrincola</taxon>
    </lineage>
</organism>
<dbReference type="EMBL" id="AONB01000001">
    <property type="protein sequence ID" value="EXJ12910.1"/>
    <property type="molecule type" value="Genomic_DNA"/>
</dbReference>
<dbReference type="AlphaFoldDB" id="W9VR77"/>